<gene>
    <name evidence="1" type="ORF">GPM19_09855</name>
</gene>
<dbReference type="InterPro" id="IPR027417">
    <property type="entry name" value="P-loop_NTPase"/>
</dbReference>
<dbReference type="RefSeq" id="WP_160418863.1">
    <property type="nucleotide sequence ID" value="NZ_WTKP01000006.1"/>
</dbReference>
<keyword evidence="2" id="KW-1185">Reference proteome</keyword>
<name>A0A7X3H0X9_9GAMM</name>
<dbReference type="AlphaFoldDB" id="A0A7X3H0X9"/>
<reference evidence="1 2" key="1">
    <citation type="submission" date="2019-12" db="EMBL/GenBank/DDBJ databases">
        <title>Halomonas rutogse sp. nov. isolated from two lakes on Tibetan Plateau.</title>
        <authorList>
            <person name="Gao P."/>
        </authorList>
    </citation>
    <scope>NUCLEOTIDE SEQUENCE [LARGE SCALE GENOMIC DNA]</scope>
    <source>
        <strain evidence="1 2">ZH2S</strain>
    </source>
</reference>
<comment type="caution">
    <text evidence="1">The sequence shown here is derived from an EMBL/GenBank/DDBJ whole genome shotgun (WGS) entry which is preliminary data.</text>
</comment>
<dbReference type="EMBL" id="WTKP01000006">
    <property type="protein sequence ID" value="MWJ28505.1"/>
    <property type="molecule type" value="Genomic_DNA"/>
</dbReference>
<evidence type="ECO:0008006" key="3">
    <source>
        <dbReference type="Google" id="ProtNLM"/>
    </source>
</evidence>
<dbReference type="Proteomes" id="UP000437638">
    <property type="component" value="Unassembled WGS sequence"/>
</dbReference>
<proteinExistence type="predicted"/>
<protein>
    <recommendedName>
        <fullName evidence="3">UDP-N-acetylglucosamine kinase</fullName>
    </recommendedName>
</protein>
<dbReference type="Gene3D" id="3.40.50.300">
    <property type="entry name" value="P-loop containing nucleotide triphosphate hydrolases"/>
    <property type="match status" value="1"/>
</dbReference>
<evidence type="ECO:0000313" key="1">
    <source>
        <dbReference type="EMBL" id="MWJ28505.1"/>
    </source>
</evidence>
<organism evidence="1 2">
    <name type="scientific">Vreelandella zhuhanensis</name>
    <dbReference type="NCBI Taxonomy" id="2684210"/>
    <lineage>
        <taxon>Bacteria</taxon>
        <taxon>Pseudomonadati</taxon>
        <taxon>Pseudomonadota</taxon>
        <taxon>Gammaproteobacteria</taxon>
        <taxon>Oceanospirillales</taxon>
        <taxon>Halomonadaceae</taxon>
        <taxon>Vreelandella</taxon>
    </lineage>
</organism>
<evidence type="ECO:0000313" key="2">
    <source>
        <dbReference type="Proteomes" id="UP000437638"/>
    </source>
</evidence>
<accession>A0A7X3H0X9</accession>
<sequence length="119" mass="12659">MPRLRLIAGPNGSGKTTLARYLISRDVPLGQYINPDDIAKYIAFSDMLRATAGAIEVEVPSIEGNSAQFADTFAAMLAQRIAVGLRGEWVDAKLSLTKMRGMPRTFSAGKDSAGAEGAL</sequence>
<dbReference type="SUPFAM" id="SSF52540">
    <property type="entry name" value="P-loop containing nucleoside triphosphate hydrolases"/>
    <property type="match status" value="1"/>
</dbReference>